<evidence type="ECO:0000259" key="3">
    <source>
        <dbReference type="Pfam" id="PF00443"/>
    </source>
</evidence>
<evidence type="ECO:0000256" key="1">
    <source>
        <dbReference type="ARBA" id="ARBA00022786"/>
    </source>
</evidence>
<protein>
    <recommendedName>
        <fullName evidence="3">Peptidase C19 ubiquitin carboxyl-terminal hydrolase domain-containing protein</fullName>
    </recommendedName>
</protein>
<dbReference type="Proteomes" id="UP001153148">
    <property type="component" value="Unassembled WGS sequence"/>
</dbReference>
<evidence type="ECO:0000313" key="4">
    <source>
        <dbReference type="EMBL" id="CAG2068005.1"/>
    </source>
</evidence>
<feature type="non-terminal residue" evidence="4">
    <location>
        <position position="1"/>
    </location>
</feature>
<dbReference type="Pfam" id="PF00443">
    <property type="entry name" value="UCH"/>
    <property type="match status" value="1"/>
</dbReference>
<comment type="caution">
    <text evidence="4">The sequence shown here is derived from an EMBL/GenBank/DDBJ whole genome shotgun (WGS) entry which is preliminary data.</text>
</comment>
<dbReference type="InterPro" id="IPR052398">
    <property type="entry name" value="Ubiquitin_hydrolase_53/54"/>
</dbReference>
<dbReference type="PANTHER" id="PTHR22975">
    <property type="entry name" value="UBIQUITIN SPECIFIC PROTEINASE"/>
    <property type="match status" value="1"/>
</dbReference>
<evidence type="ECO:0000256" key="2">
    <source>
        <dbReference type="ARBA" id="ARBA00022801"/>
    </source>
</evidence>
<sequence>ELFAQLQFSQESALPPDALRRALAESFFNQQRFQLGFMDDAAECFENILLRIHFHLASGEAEDMCSARDCIPHQKFAMTLVEQSVCGACGATSEPLPFTQVRIH</sequence>
<name>A0ABN7PJU1_TIMPD</name>
<evidence type="ECO:0000313" key="5">
    <source>
        <dbReference type="Proteomes" id="UP001153148"/>
    </source>
</evidence>
<dbReference type="Gene3D" id="3.90.70.10">
    <property type="entry name" value="Cysteine proteinases"/>
    <property type="match status" value="1"/>
</dbReference>
<dbReference type="PANTHER" id="PTHR22975:SF9">
    <property type="entry name" value="ECHINUS SPLICE FORM 3"/>
    <property type="match status" value="1"/>
</dbReference>
<keyword evidence="2" id="KW-0378">Hydrolase</keyword>
<organism evidence="4 5">
    <name type="scientific">Timema podura</name>
    <name type="common">Walking stick</name>
    <dbReference type="NCBI Taxonomy" id="61482"/>
    <lineage>
        <taxon>Eukaryota</taxon>
        <taxon>Metazoa</taxon>
        <taxon>Ecdysozoa</taxon>
        <taxon>Arthropoda</taxon>
        <taxon>Hexapoda</taxon>
        <taxon>Insecta</taxon>
        <taxon>Pterygota</taxon>
        <taxon>Neoptera</taxon>
        <taxon>Polyneoptera</taxon>
        <taxon>Phasmatodea</taxon>
        <taxon>Timematodea</taxon>
        <taxon>Timematoidea</taxon>
        <taxon>Timematidae</taxon>
        <taxon>Timema</taxon>
    </lineage>
</organism>
<dbReference type="InterPro" id="IPR038765">
    <property type="entry name" value="Papain-like_cys_pep_sf"/>
</dbReference>
<dbReference type="EMBL" id="CAJPIN010079726">
    <property type="protein sequence ID" value="CAG2068005.1"/>
    <property type="molecule type" value="Genomic_DNA"/>
</dbReference>
<reference evidence="4" key="1">
    <citation type="submission" date="2021-03" db="EMBL/GenBank/DDBJ databases">
        <authorList>
            <person name="Tran Van P."/>
        </authorList>
    </citation>
    <scope>NUCLEOTIDE SEQUENCE</scope>
</reference>
<proteinExistence type="predicted"/>
<feature type="domain" description="Peptidase C19 ubiquitin carboxyl-terminal hydrolase" evidence="3">
    <location>
        <begin position="2"/>
        <end position="92"/>
    </location>
</feature>
<feature type="non-terminal residue" evidence="4">
    <location>
        <position position="104"/>
    </location>
</feature>
<gene>
    <name evidence="4" type="ORF">TPAB3V08_LOCUS14948</name>
</gene>
<keyword evidence="5" id="KW-1185">Reference proteome</keyword>
<keyword evidence="1" id="KW-0833">Ubl conjugation pathway</keyword>
<accession>A0ABN7PJU1</accession>
<dbReference type="InterPro" id="IPR001394">
    <property type="entry name" value="Peptidase_C19_UCH"/>
</dbReference>
<dbReference type="SUPFAM" id="SSF54001">
    <property type="entry name" value="Cysteine proteinases"/>
    <property type="match status" value="1"/>
</dbReference>